<dbReference type="OrthoDB" id="4095724at2759"/>
<accession>A0A5C2S114</accession>
<proteinExistence type="predicted"/>
<evidence type="ECO:0000313" key="2">
    <source>
        <dbReference type="EMBL" id="RPD57145.1"/>
    </source>
</evidence>
<reference evidence="2" key="1">
    <citation type="journal article" date="2018" name="Genome Biol. Evol.">
        <title>Genomics and development of Lentinus tigrinus, a white-rot wood-decaying mushroom with dimorphic fruiting bodies.</title>
        <authorList>
            <person name="Wu B."/>
            <person name="Xu Z."/>
            <person name="Knudson A."/>
            <person name="Carlson A."/>
            <person name="Chen N."/>
            <person name="Kovaka S."/>
            <person name="LaButti K."/>
            <person name="Lipzen A."/>
            <person name="Pennachio C."/>
            <person name="Riley R."/>
            <person name="Schakwitz W."/>
            <person name="Umezawa K."/>
            <person name="Ohm R.A."/>
            <person name="Grigoriev I.V."/>
            <person name="Nagy L.G."/>
            <person name="Gibbons J."/>
            <person name="Hibbett D."/>
        </authorList>
    </citation>
    <scope>NUCLEOTIDE SEQUENCE [LARGE SCALE GENOMIC DNA]</scope>
    <source>
        <strain evidence="2">ALCF2SS1-6</strain>
    </source>
</reference>
<protein>
    <submittedName>
        <fullName evidence="2">Uncharacterized protein</fullName>
    </submittedName>
</protein>
<keyword evidence="1" id="KW-0732">Signal</keyword>
<dbReference type="AlphaFoldDB" id="A0A5C2S114"/>
<organism evidence="2 3">
    <name type="scientific">Lentinus tigrinus ALCF2SS1-6</name>
    <dbReference type="NCBI Taxonomy" id="1328759"/>
    <lineage>
        <taxon>Eukaryota</taxon>
        <taxon>Fungi</taxon>
        <taxon>Dikarya</taxon>
        <taxon>Basidiomycota</taxon>
        <taxon>Agaricomycotina</taxon>
        <taxon>Agaricomycetes</taxon>
        <taxon>Polyporales</taxon>
        <taxon>Polyporaceae</taxon>
        <taxon>Lentinus</taxon>
    </lineage>
</organism>
<keyword evidence="3" id="KW-1185">Reference proteome</keyword>
<evidence type="ECO:0000256" key="1">
    <source>
        <dbReference type="SAM" id="SignalP"/>
    </source>
</evidence>
<evidence type="ECO:0000313" key="3">
    <source>
        <dbReference type="Proteomes" id="UP000313359"/>
    </source>
</evidence>
<dbReference type="Proteomes" id="UP000313359">
    <property type="component" value="Unassembled WGS sequence"/>
</dbReference>
<dbReference type="EMBL" id="ML122283">
    <property type="protein sequence ID" value="RPD57145.1"/>
    <property type="molecule type" value="Genomic_DNA"/>
</dbReference>
<dbReference type="STRING" id="1328759.A0A5C2S114"/>
<feature type="chain" id="PRO_5022973728" evidence="1">
    <location>
        <begin position="24"/>
        <end position="143"/>
    </location>
</feature>
<sequence length="143" mass="14383">MFRATLVAAFFYTLSAVAFLAHGAAVNDAKRDITDPFKSIASDVKSAVDGIETAVETIGKDVVTVVKDASGEAFTLATDGVGLATTIAGQAYTIITSDIGHAATATNTGNSALGVHAGVISSPLLCGVLTVLATTVLGVWVAL</sequence>
<gene>
    <name evidence="2" type="ORF">L227DRAFT_614011</name>
</gene>
<name>A0A5C2S114_9APHY</name>
<feature type="signal peptide" evidence="1">
    <location>
        <begin position="1"/>
        <end position="23"/>
    </location>
</feature>